<sequence length="278" mass="30345">MFNTIEKPLIMGILNVTPDSFSDGGRHYSLDNALEQCRKMLAEGADIIDIGGESTRPGSDPVSAAQQIDRVVPVIEAIRKHLASDILISIDTTQSLVAEAALSAGANIINDISAGEDDAMIFELTAKRQVPIILMHKQGTPKTMQDKPQYQDVVGEVLNHLMQRINQAIEQGVDRSTIAIDPGIGFGKRKQDNLDLLAHLDRFVESGYPVLLGTSRKRFMGSILDVAEPTELITATAVTTALGVMAGVKLFRVHDIKENRQAVDVAWAIKQRRLSIEP</sequence>
<dbReference type="NCBIfam" id="TIGR01496">
    <property type="entry name" value="DHPS"/>
    <property type="match status" value="1"/>
</dbReference>
<feature type="domain" description="Pterin-binding" evidence="13">
    <location>
        <begin position="8"/>
        <end position="264"/>
    </location>
</feature>
<dbReference type="OrthoDB" id="9811744at2"/>
<dbReference type="CDD" id="cd00739">
    <property type="entry name" value="DHPS"/>
    <property type="match status" value="1"/>
</dbReference>
<evidence type="ECO:0000259" key="13">
    <source>
        <dbReference type="PROSITE" id="PS50972"/>
    </source>
</evidence>
<evidence type="ECO:0000256" key="5">
    <source>
        <dbReference type="ARBA" id="ARBA00012458"/>
    </source>
</evidence>
<dbReference type="RefSeq" id="WP_017839219.1">
    <property type="nucleotide sequence ID" value="NZ_CP035467.1"/>
</dbReference>
<dbReference type="InterPro" id="IPR011005">
    <property type="entry name" value="Dihydropteroate_synth-like_sf"/>
</dbReference>
<proteinExistence type="inferred from homology"/>
<dbReference type="Proteomes" id="UP000305881">
    <property type="component" value="Chromosome"/>
</dbReference>
<dbReference type="GO" id="GO:0004156">
    <property type="term" value="F:dihydropteroate synthase activity"/>
    <property type="evidence" value="ECO:0007669"/>
    <property type="project" value="UniProtKB-EC"/>
</dbReference>
<comment type="similarity">
    <text evidence="4 12">Belongs to the DHPS family.</text>
</comment>
<evidence type="ECO:0000256" key="9">
    <source>
        <dbReference type="ARBA" id="ARBA00022842"/>
    </source>
</evidence>
<dbReference type="FunFam" id="3.20.20.20:FF:000006">
    <property type="entry name" value="Dihydropteroate synthase"/>
    <property type="match status" value="1"/>
</dbReference>
<evidence type="ECO:0000256" key="10">
    <source>
        <dbReference type="ARBA" id="ARBA00022909"/>
    </source>
</evidence>
<dbReference type="PROSITE" id="PS50972">
    <property type="entry name" value="PTERIN_BINDING"/>
    <property type="match status" value="1"/>
</dbReference>
<dbReference type="PANTHER" id="PTHR20941:SF1">
    <property type="entry name" value="FOLIC ACID SYNTHESIS PROTEIN FOL1"/>
    <property type="match status" value="1"/>
</dbReference>
<reference evidence="15" key="1">
    <citation type="journal article" date="2019" name="J. Bacteriol.">
        <title>A Mutagenic Screen Identifies a TonB-Dependent Receptor Required for the Lanthanide Metal Switch in the Type I Methanotroph 'Methylotuvimicrobium buryatense' 5GB1C.</title>
        <authorList>
            <person name="Groom J.D."/>
            <person name="Ford S.M."/>
            <person name="Pesesky M.W."/>
            <person name="Lidstrom M.E."/>
        </authorList>
    </citation>
    <scope>NUCLEOTIDE SEQUENCE [LARGE SCALE GENOMIC DNA]</scope>
    <source>
        <strain evidence="15">5GB1C</strain>
    </source>
</reference>
<dbReference type="EC" id="2.5.1.15" evidence="5 12"/>
<evidence type="ECO:0000256" key="7">
    <source>
        <dbReference type="ARBA" id="ARBA00022679"/>
    </source>
</evidence>
<protein>
    <recommendedName>
        <fullName evidence="6 12">Dihydropteroate synthase</fullName>
        <shortName evidence="12">DHPS</shortName>
        <ecNumber evidence="5 12">2.5.1.15</ecNumber>
    </recommendedName>
    <alternativeName>
        <fullName evidence="11 12">Dihydropteroate pyrophosphorylase</fullName>
    </alternativeName>
</protein>
<dbReference type="EMBL" id="CP035467">
    <property type="protein sequence ID" value="QCW82932.1"/>
    <property type="molecule type" value="Genomic_DNA"/>
</dbReference>
<organism evidence="14 15">
    <name type="scientific">Methylotuvimicrobium buryatense</name>
    <name type="common">Methylomicrobium buryatense</name>
    <dbReference type="NCBI Taxonomy" id="95641"/>
    <lineage>
        <taxon>Bacteria</taxon>
        <taxon>Pseudomonadati</taxon>
        <taxon>Pseudomonadota</taxon>
        <taxon>Gammaproteobacteria</taxon>
        <taxon>Methylococcales</taxon>
        <taxon>Methylococcaceae</taxon>
        <taxon>Methylotuvimicrobium</taxon>
    </lineage>
</organism>
<dbReference type="GO" id="GO:0005829">
    <property type="term" value="C:cytosol"/>
    <property type="evidence" value="ECO:0007669"/>
    <property type="project" value="TreeGrafter"/>
</dbReference>
<name>A0A4P9UNH9_METBY</name>
<dbReference type="GO" id="GO:0046654">
    <property type="term" value="P:tetrahydrofolate biosynthetic process"/>
    <property type="evidence" value="ECO:0007669"/>
    <property type="project" value="UniProtKB-UniPathway"/>
</dbReference>
<keyword evidence="8 12" id="KW-0479">Metal-binding</keyword>
<dbReference type="AlphaFoldDB" id="A0A4P9UNH9"/>
<accession>A0A4P9UNH9</accession>
<dbReference type="Gene3D" id="3.20.20.20">
    <property type="entry name" value="Dihydropteroate synthase-like"/>
    <property type="match status" value="1"/>
</dbReference>
<evidence type="ECO:0000313" key="15">
    <source>
        <dbReference type="Proteomes" id="UP000305881"/>
    </source>
</evidence>
<gene>
    <name evidence="14" type="primary">folP</name>
    <name evidence="14" type="ORF">EQU24_12280</name>
</gene>
<dbReference type="PROSITE" id="PS00792">
    <property type="entry name" value="DHPS_1"/>
    <property type="match status" value="1"/>
</dbReference>
<evidence type="ECO:0000256" key="8">
    <source>
        <dbReference type="ARBA" id="ARBA00022723"/>
    </source>
</evidence>
<dbReference type="PROSITE" id="PS00793">
    <property type="entry name" value="DHPS_2"/>
    <property type="match status" value="1"/>
</dbReference>
<evidence type="ECO:0000256" key="3">
    <source>
        <dbReference type="ARBA" id="ARBA00004763"/>
    </source>
</evidence>
<dbReference type="UniPathway" id="UPA00077">
    <property type="reaction ID" value="UER00156"/>
</dbReference>
<evidence type="ECO:0000256" key="12">
    <source>
        <dbReference type="RuleBase" id="RU361205"/>
    </source>
</evidence>
<evidence type="ECO:0000256" key="11">
    <source>
        <dbReference type="ARBA" id="ARBA00030193"/>
    </source>
</evidence>
<dbReference type="KEGG" id="mbur:EQU24_12280"/>
<dbReference type="PANTHER" id="PTHR20941">
    <property type="entry name" value="FOLATE SYNTHESIS PROTEINS"/>
    <property type="match status" value="1"/>
</dbReference>
<dbReference type="InterPro" id="IPR006390">
    <property type="entry name" value="DHP_synth_dom"/>
</dbReference>
<dbReference type="SUPFAM" id="SSF51717">
    <property type="entry name" value="Dihydropteroate synthetase-like"/>
    <property type="match status" value="1"/>
</dbReference>
<dbReference type="InterPro" id="IPR000489">
    <property type="entry name" value="Pterin-binding_dom"/>
</dbReference>
<evidence type="ECO:0000256" key="4">
    <source>
        <dbReference type="ARBA" id="ARBA00009503"/>
    </source>
</evidence>
<keyword evidence="7 12" id="KW-0808">Transferase</keyword>
<comment type="cofactor">
    <cofactor evidence="2 12">
        <name>Mg(2+)</name>
        <dbReference type="ChEBI" id="CHEBI:18420"/>
    </cofactor>
</comment>
<keyword evidence="15" id="KW-1185">Reference proteome</keyword>
<comment type="pathway">
    <text evidence="3 12">Cofactor biosynthesis; tetrahydrofolate biosynthesis; 7,8-dihydrofolate from 2-amino-4-hydroxy-6-hydroxymethyl-7,8-dihydropteridine diphosphate and 4-aminobenzoate: step 1/2.</text>
</comment>
<dbReference type="GO" id="GO:0046872">
    <property type="term" value="F:metal ion binding"/>
    <property type="evidence" value="ECO:0007669"/>
    <property type="project" value="UniProtKB-KW"/>
</dbReference>
<keyword evidence="9 12" id="KW-0460">Magnesium</keyword>
<keyword evidence="10 12" id="KW-0289">Folate biosynthesis</keyword>
<evidence type="ECO:0000256" key="1">
    <source>
        <dbReference type="ARBA" id="ARBA00000012"/>
    </source>
</evidence>
<evidence type="ECO:0000256" key="6">
    <source>
        <dbReference type="ARBA" id="ARBA00016919"/>
    </source>
</evidence>
<dbReference type="STRING" id="675511.GCA_000341735_00582"/>
<dbReference type="GO" id="GO:0046656">
    <property type="term" value="P:folic acid biosynthetic process"/>
    <property type="evidence" value="ECO:0007669"/>
    <property type="project" value="UniProtKB-KW"/>
</dbReference>
<evidence type="ECO:0000313" key="14">
    <source>
        <dbReference type="EMBL" id="QCW82932.1"/>
    </source>
</evidence>
<dbReference type="InterPro" id="IPR045031">
    <property type="entry name" value="DHP_synth-like"/>
</dbReference>
<evidence type="ECO:0000256" key="2">
    <source>
        <dbReference type="ARBA" id="ARBA00001946"/>
    </source>
</evidence>
<comment type="catalytic activity">
    <reaction evidence="1">
        <text>(7,8-dihydropterin-6-yl)methyl diphosphate + 4-aminobenzoate = 7,8-dihydropteroate + diphosphate</text>
        <dbReference type="Rhea" id="RHEA:19949"/>
        <dbReference type="ChEBI" id="CHEBI:17836"/>
        <dbReference type="ChEBI" id="CHEBI:17839"/>
        <dbReference type="ChEBI" id="CHEBI:33019"/>
        <dbReference type="ChEBI" id="CHEBI:72950"/>
        <dbReference type="EC" id="2.5.1.15"/>
    </reaction>
</comment>
<comment type="function">
    <text evidence="12">Catalyzes the condensation of para-aminobenzoate (pABA) with 6-hydroxymethyl-7,8-dihydropterin diphosphate (DHPt-PP) to form 7,8-dihydropteroate (H2Pte), the immediate precursor of folate derivatives.</text>
</comment>
<dbReference type="Pfam" id="PF00809">
    <property type="entry name" value="Pterin_bind"/>
    <property type="match status" value="1"/>
</dbReference>